<evidence type="ECO:0000256" key="5">
    <source>
        <dbReference type="ARBA" id="ARBA00022737"/>
    </source>
</evidence>
<protein>
    <submittedName>
        <fullName evidence="7">Uncharacterized protein</fullName>
    </submittedName>
</protein>
<evidence type="ECO:0000256" key="4">
    <source>
        <dbReference type="ARBA" id="ARBA00022729"/>
    </source>
</evidence>
<dbReference type="InterPro" id="IPR032675">
    <property type="entry name" value="LRR_dom_sf"/>
</dbReference>
<keyword evidence="5" id="KW-0677">Repeat</keyword>
<keyword evidence="3" id="KW-0433">Leucine-rich repeat</keyword>
<dbReference type="AlphaFoldDB" id="A0AAV5ISL5"/>
<keyword evidence="8" id="KW-1185">Reference proteome</keyword>
<dbReference type="EMBL" id="BPVZ01000017">
    <property type="protein sequence ID" value="GKV01621.1"/>
    <property type="molecule type" value="Genomic_DNA"/>
</dbReference>
<evidence type="ECO:0000256" key="6">
    <source>
        <dbReference type="SAM" id="SignalP"/>
    </source>
</evidence>
<dbReference type="InterPro" id="IPR051582">
    <property type="entry name" value="LRR_extensin-like_regulator"/>
</dbReference>
<dbReference type="SUPFAM" id="SSF52058">
    <property type="entry name" value="L domain-like"/>
    <property type="match status" value="1"/>
</dbReference>
<evidence type="ECO:0000256" key="3">
    <source>
        <dbReference type="ARBA" id="ARBA00022614"/>
    </source>
</evidence>
<sequence length="122" mass="13952">MGAFSFFFASFLLFISFNFHPGLCRKAADRGSDEVTSTGREAMEIINRGGGTTRAPSPEYTGDCQCNIPLNVSKLQYLYERDLSNNMLNGNLPMEVFKAKNLTFLDLRFNNFKVWLRERYSI</sequence>
<feature type="chain" id="PRO_5043820268" evidence="6">
    <location>
        <begin position="25"/>
        <end position="122"/>
    </location>
</feature>
<dbReference type="GO" id="GO:0005576">
    <property type="term" value="C:extracellular region"/>
    <property type="evidence" value="ECO:0007669"/>
    <property type="project" value="UniProtKB-SubCell"/>
</dbReference>
<name>A0AAV5ISL5_9ROSI</name>
<gene>
    <name evidence="7" type="ORF">SLEP1_g14166</name>
</gene>
<organism evidence="7 8">
    <name type="scientific">Rubroshorea leprosula</name>
    <dbReference type="NCBI Taxonomy" id="152421"/>
    <lineage>
        <taxon>Eukaryota</taxon>
        <taxon>Viridiplantae</taxon>
        <taxon>Streptophyta</taxon>
        <taxon>Embryophyta</taxon>
        <taxon>Tracheophyta</taxon>
        <taxon>Spermatophyta</taxon>
        <taxon>Magnoliopsida</taxon>
        <taxon>eudicotyledons</taxon>
        <taxon>Gunneridae</taxon>
        <taxon>Pentapetalae</taxon>
        <taxon>rosids</taxon>
        <taxon>malvids</taxon>
        <taxon>Malvales</taxon>
        <taxon>Dipterocarpaceae</taxon>
        <taxon>Rubroshorea</taxon>
    </lineage>
</organism>
<dbReference type="PANTHER" id="PTHR32093:SF131">
    <property type="entry name" value="LEUCINE-RICH REPEAT-CONTAINING N-TERMINAL PLANT-TYPE DOMAIN-CONTAINING PROTEIN"/>
    <property type="match status" value="1"/>
</dbReference>
<evidence type="ECO:0000256" key="1">
    <source>
        <dbReference type="ARBA" id="ARBA00004613"/>
    </source>
</evidence>
<evidence type="ECO:0000313" key="7">
    <source>
        <dbReference type="EMBL" id="GKV01621.1"/>
    </source>
</evidence>
<feature type="signal peptide" evidence="6">
    <location>
        <begin position="1"/>
        <end position="24"/>
    </location>
</feature>
<comment type="subcellular location">
    <subcellularLocation>
        <location evidence="1">Secreted</location>
    </subcellularLocation>
</comment>
<dbReference type="Proteomes" id="UP001054252">
    <property type="component" value="Unassembled WGS sequence"/>
</dbReference>
<accession>A0AAV5ISL5</accession>
<keyword evidence="2" id="KW-0964">Secreted</keyword>
<evidence type="ECO:0000313" key="8">
    <source>
        <dbReference type="Proteomes" id="UP001054252"/>
    </source>
</evidence>
<proteinExistence type="predicted"/>
<dbReference type="PANTHER" id="PTHR32093">
    <property type="entry name" value="LEUCINE-RICH REPEAT EXTENSIN-LIKE PROTEIN 3-RELATED"/>
    <property type="match status" value="1"/>
</dbReference>
<dbReference type="Gene3D" id="3.80.10.10">
    <property type="entry name" value="Ribonuclease Inhibitor"/>
    <property type="match status" value="1"/>
</dbReference>
<evidence type="ECO:0000256" key="2">
    <source>
        <dbReference type="ARBA" id="ARBA00022525"/>
    </source>
</evidence>
<keyword evidence="4 6" id="KW-0732">Signal</keyword>
<reference evidence="7 8" key="1">
    <citation type="journal article" date="2021" name="Commun. Biol.">
        <title>The genome of Shorea leprosula (Dipterocarpaceae) highlights the ecological relevance of drought in aseasonal tropical rainforests.</title>
        <authorList>
            <person name="Ng K.K.S."/>
            <person name="Kobayashi M.J."/>
            <person name="Fawcett J.A."/>
            <person name="Hatakeyama M."/>
            <person name="Paape T."/>
            <person name="Ng C.H."/>
            <person name="Ang C.C."/>
            <person name="Tnah L.H."/>
            <person name="Lee C.T."/>
            <person name="Nishiyama T."/>
            <person name="Sese J."/>
            <person name="O'Brien M.J."/>
            <person name="Copetti D."/>
            <person name="Mohd Noor M.I."/>
            <person name="Ong R.C."/>
            <person name="Putra M."/>
            <person name="Sireger I.Z."/>
            <person name="Indrioko S."/>
            <person name="Kosugi Y."/>
            <person name="Izuno A."/>
            <person name="Isagi Y."/>
            <person name="Lee S.L."/>
            <person name="Shimizu K.K."/>
        </authorList>
    </citation>
    <scope>NUCLEOTIDE SEQUENCE [LARGE SCALE GENOMIC DNA]</scope>
    <source>
        <strain evidence="7">214</strain>
    </source>
</reference>
<comment type="caution">
    <text evidence="7">The sequence shown here is derived from an EMBL/GenBank/DDBJ whole genome shotgun (WGS) entry which is preliminary data.</text>
</comment>